<feature type="coiled-coil region" evidence="4">
    <location>
        <begin position="1668"/>
        <end position="1791"/>
    </location>
</feature>
<dbReference type="PANTHER" id="PTHR18921">
    <property type="entry name" value="MYOSIN HEAVY CHAIN - RELATED"/>
    <property type="match status" value="1"/>
</dbReference>
<feature type="coiled-coil region" evidence="4">
    <location>
        <begin position="2007"/>
        <end position="2079"/>
    </location>
</feature>
<sequence length="2261" mass="254802">MSWLGGSLSSLTGQLSNLTKDILTEGTEEISDPATELRLAKEKIQQLDAIVTSQRQENERLKAINKELEEKAEASELQINSISREYRALLEQKEKEGNALKRQHQELLEEHARSAALSLTPASTAISTSGGRDGNSSTLDWSNSSGHVADFASFDYDGDQGDWDFDETLRLQRETNSLRSQVQRLGTQVQHWKSVAAQLGHHAGDEVAEVTASADVLDLQNKIKELEGQLSRSREDLQQQATSLHDHHREKVATLKSRHKTEVEALCSQVSALEQNLADVRDVGSSSQHSGSGTLPEAERSEVTEARDEVQRARLTQALHQTEQAQHERDRLESELSKLRQEVVRLQQQRDSALAGSNGEDLQRTVDELSQKLEASEVERSSLRRELAEVREELVNTKYRLLDQLDANHADAQGVLCELREMRESMDMEAVSRRGNMRAEMRSLVNQMFRVGQQSSELKQSLQTVKSEQEEVRDKAELLLEEMTDPGRQKLTADVFDSLERETLVLREENLKLKEQITLLEKSVLTSGQERQSLQATVTKLKGRLGELTGQDWEDSDTDVSSLLSGERENPRSALDIGQEEVDRELASLRVQLETQKESMSGVEMERADWLMEREALEDVLTELRQKTQEQEQELVSLKSSGSDVVGETSADVKSSQERVATLEAELSSLRGDRDELESALEELDSQHSQALEQLIAQRDRLAAELAQCHTQLQQQGEQLEQVNEKVASLTAQLAAQGQSGGGDSKNPDSKNWEEKCLALEREMSFVREQSGGKCEGYEKEIGELKEKLQKGGLVINDLHMDKQELQGELAAAQEQVALKVSKLKEMREENSSLVTQKKEAEDRLSDIEDRLRETEEELERWQQVNEEKQVGQMEVGKQAAENAKLRSRLEHMEKEKQTFTGELQQLIRDNVTEVSPTPALEDQTLLSILEEEARVRLQLENDGKLIHELRQEVQRLYSDKQTLVQQLREKNKSEDSPGEREREHQSQVEAQEEQIESLIQKTGQMEEQLKCEAGKSQGLEEKLKQEARKRQELEEQLKSEASKSQELYSKLCICEGKLEAAGEQHCELVAEVERLQQDANIHAQKVAETAMLKSGQEQMTRMEEELTEKCRLVEELTAKSSAFTQEMLTVKAEISRLEQVCEEKDEQIGQLKSRVIRFGTDLEEIEGSVSAVEDKHIEELRGKEQELDKLREKNLGLERTLSQTQEMNKLTGTTHLSDAHISEREGGLSSQERERLEETISQLEVELSLSRETITALRLDLLTAQDTVQCHEAGIAHLNKKTEEQRKELEKVSSESTRQESHLAVLRQTSVDKETVLADVQGRLSFLLSILSPQQLQQLQHFTDSNSQQPALEYHEVKAIEYFEESQAGAVNTPVSGGDKKRTGYQQHEDAVLSVNGSIVEDVTEDIRLIESSQSDQKRFQVVEKELEELRERLKEKDTIVSELQKSNSSLLGLLEGTGDRSGQVSTHKLEAELRSLQAEREQMVAVVSEKSRENSSLKSEVHRLMGVVAAGQAALDKLQTDNKELEQRQRSPPRDNEAEDDEMRREALTNMARLVRDRETEIEALQQKNTTLLAVLQESSSQSEAASHLGPLLREKETLAQQVVALNAEREQLVACLTQKHSEAVAYHGETQRLASLLASGREETEKAKSEYQALVPTFEDKCRALVSAQGEVAELRQRLREMEVRHGELLQRSSSLEVIGHSSQAEHNRVVESELRDTLSDREQKIQALSRKVKTLEESMASREAECHHLRKQTESSKFQLTGLVSELDDLKGDREQLQAKTIAQESECAGLREAVSKLTLSMREKDLEVSGLREQVATLNALLQERDGEDGQVAQLMRENESVMSSTRQLQQERDQQAMLAEQRLQEGAALRAEIQHMKDKEFKLSRELERLRGHLLQIEEGYTKEALDSEEREKDLRNRLAVAEEQLMSSSSHVERASEEWSRRAESLEQQVQQMSGQRDSAFKQVAAIQDQCQQYATSLANLQLVLEHFQKEKDSAIAAETEHYKEEASELREKLSQLQSELQATRDDLAEALDGLEAAGRLSEQLDRKEDALRALKEEVLLRENALSAAEEEIHKLTSSTEAKVDKVLMHNIVMTWLTSPENKRSEIVQLIGSVLSFSQDDFKKIESAHGHGGLLSTIFRRPSANSPASGPSNQSFSQLFVKFLERESSPPPSPVRLPAEAMAAETQHRHKPPNFNPFMAPRHVTHEGPRAASSSMSSSHLLMSPEGPATSPLFAPLTHSAGESAILKDVLGNS</sequence>
<feature type="coiled-coil region" evidence="4">
    <location>
        <begin position="1234"/>
        <end position="1300"/>
    </location>
</feature>
<feature type="compositionally biased region" description="Basic and acidic residues" evidence="5">
    <location>
        <begin position="297"/>
        <end position="310"/>
    </location>
</feature>
<feature type="region of interest" description="Disordered" evidence="5">
    <location>
        <begin position="549"/>
        <end position="575"/>
    </location>
</feature>
<dbReference type="InterPro" id="IPR000237">
    <property type="entry name" value="GRIP_dom"/>
</dbReference>
<gene>
    <name evidence="8" type="primary">LOC101853567</name>
</gene>
<feature type="compositionally biased region" description="Polar residues" evidence="5">
    <location>
        <begin position="284"/>
        <end position="293"/>
    </location>
</feature>
<feature type="coiled-coil region" evidence="4">
    <location>
        <begin position="1823"/>
        <end position="1857"/>
    </location>
</feature>
<feature type="compositionally biased region" description="Low complexity" evidence="5">
    <location>
        <begin position="2220"/>
        <end position="2231"/>
    </location>
</feature>
<dbReference type="PANTHER" id="PTHR18921:SF2">
    <property type="entry name" value="THYROID RECEPTOR-INTERACTING PROTEIN 11"/>
    <property type="match status" value="1"/>
</dbReference>
<keyword evidence="2" id="KW-0333">Golgi apparatus</keyword>
<keyword evidence="8" id="KW-0675">Receptor</keyword>
<dbReference type="GeneID" id="101853567"/>
<dbReference type="PROSITE" id="PS50913">
    <property type="entry name" value="GRIP"/>
    <property type="match status" value="1"/>
</dbReference>
<reference evidence="8" key="1">
    <citation type="submission" date="2025-08" db="UniProtKB">
        <authorList>
            <consortium name="RefSeq"/>
        </authorList>
    </citation>
    <scope>IDENTIFICATION</scope>
</reference>
<feature type="region of interest" description="Disordered" evidence="5">
    <location>
        <begin position="636"/>
        <end position="659"/>
    </location>
</feature>
<feature type="coiled-coil region" evidence="4">
    <location>
        <begin position="1100"/>
        <end position="1208"/>
    </location>
</feature>
<feature type="compositionally biased region" description="Basic and acidic residues" evidence="5">
    <location>
        <begin position="244"/>
        <end position="253"/>
    </location>
</feature>
<protein>
    <submittedName>
        <fullName evidence="8">Thyroid receptor-interacting protein 11</fullName>
    </submittedName>
</protein>
<evidence type="ECO:0000313" key="8">
    <source>
        <dbReference type="RefSeq" id="XP_012939983.1"/>
    </source>
</evidence>
<keyword evidence="7" id="KW-1185">Reference proteome</keyword>
<comment type="subcellular location">
    <subcellularLocation>
        <location evidence="1">Golgi apparatus</location>
    </subcellularLocation>
</comment>
<feature type="coiled-coil region" evidence="4">
    <location>
        <begin position="1911"/>
        <end position="1970"/>
    </location>
</feature>
<name>A0ABM1A3C2_APLCA</name>
<evidence type="ECO:0000256" key="3">
    <source>
        <dbReference type="ARBA" id="ARBA00023054"/>
    </source>
</evidence>
<feature type="domain" description="GRIP" evidence="6">
    <location>
        <begin position="2086"/>
        <end position="2135"/>
    </location>
</feature>
<evidence type="ECO:0000256" key="4">
    <source>
        <dbReference type="SAM" id="Coils"/>
    </source>
</evidence>
<feature type="coiled-coil region" evidence="4">
    <location>
        <begin position="796"/>
        <end position="910"/>
    </location>
</feature>
<evidence type="ECO:0000259" key="6">
    <source>
        <dbReference type="PROSITE" id="PS50913"/>
    </source>
</evidence>
<keyword evidence="3 4" id="KW-0175">Coiled coil</keyword>
<evidence type="ECO:0000256" key="1">
    <source>
        <dbReference type="ARBA" id="ARBA00004555"/>
    </source>
</evidence>
<dbReference type="RefSeq" id="XP_012939983.1">
    <property type="nucleotide sequence ID" value="XM_013084529.2"/>
</dbReference>
<evidence type="ECO:0000256" key="5">
    <source>
        <dbReference type="SAM" id="MobiDB-lite"/>
    </source>
</evidence>
<feature type="region of interest" description="Disordered" evidence="5">
    <location>
        <begin position="2192"/>
        <end position="2243"/>
    </location>
</feature>
<dbReference type="Proteomes" id="UP000694888">
    <property type="component" value="Unplaced"/>
</dbReference>
<accession>A0ABM1A3C2</accession>
<feature type="coiled-coil region" evidence="4">
    <location>
        <begin position="315"/>
        <end position="400"/>
    </location>
</feature>
<feature type="region of interest" description="Disordered" evidence="5">
    <location>
        <begin position="230"/>
        <end position="258"/>
    </location>
</feature>
<feature type="coiled-coil region" evidence="4">
    <location>
        <begin position="462"/>
        <end position="516"/>
    </location>
</feature>
<feature type="region of interest" description="Disordered" evidence="5">
    <location>
        <begin position="965"/>
        <end position="995"/>
    </location>
</feature>
<feature type="compositionally biased region" description="Basic and acidic residues" evidence="5">
    <location>
        <begin position="968"/>
        <end position="987"/>
    </location>
</feature>
<feature type="coiled-coil region" evidence="4">
    <location>
        <begin position="37"/>
        <end position="110"/>
    </location>
</feature>
<feature type="region of interest" description="Disordered" evidence="5">
    <location>
        <begin position="1523"/>
        <end position="1545"/>
    </location>
</feature>
<evidence type="ECO:0000313" key="7">
    <source>
        <dbReference type="Proteomes" id="UP000694888"/>
    </source>
</evidence>
<feature type="region of interest" description="Disordered" evidence="5">
    <location>
        <begin position="281"/>
        <end position="310"/>
    </location>
</feature>
<organism evidence="7 8">
    <name type="scientific">Aplysia californica</name>
    <name type="common">California sea hare</name>
    <dbReference type="NCBI Taxonomy" id="6500"/>
    <lineage>
        <taxon>Eukaryota</taxon>
        <taxon>Metazoa</taxon>
        <taxon>Spiralia</taxon>
        <taxon>Lophotrochozoa</taxon>
        <taxon>Mollusca</taxon>
        <taxon>Gastropoda</taxon>
        <taxon>Heterobranchia</taxon>
        <taxon>Euthyneura</taxon>
        <taxon>Tectipleura</taxon>
        <taxon>Aplysiida</taxon>
        <taxon>Aplysioidea</taxon>
        <taxon>Aplysiidae</taxon>
        <taxon>Aplysia</taxon>
    </lineage>
</organism>
<proteinExistence type="predicted"/>
<evidence type="ECO:0000256" key="2">
    <source>
        <dbReference type="ARBA" id="ARBA00023034"/>
    </source>
</evidence>
<dbReference type="Gene3D" id="1.10.287.1490">
    <property type="match status" value="1"/>
</dbReference>